<dbReference type="RefSeq" id="WP_268186012.1">
    <property type="nucleotide sequence ID" value="NZ_CP113361.1"/>
</dbReference>
<dbReference type="InterPro" id="IPR011322">
    <property type="entry name" value="N-reg_PII-like_a/b"/>
</dbReference>
<comment type="similarity">
    <text evidence="1">Belongs to the P(II) protein family.</text>
</comment>
<dbReference type="Pfam" id="PF00543">
    <property type="entry name" value="P-II"/>
    <property type="match status" value="1"/>
</dbReference>
<dbReference type="SMART" id="SM00938">
    <property type="entry name" value="P-II"/>
    <property type="match status" value="1"/>
</dbReference>
<sequence length="106" mass="11704">MKKIEAIIRPEKLEDVKAALDEGGHFAMTVTNVHGRGAQRGISLQFRGRKVNVDLIPKVKVEMVVEDDEVAEITQIIRRVAVTGEAGDGKIFIIPIEMSIPVRDKA</sequence>
<dbReference type="AlphaFoldDB" id="A0A9X9T851"/>
<dbReference type="EMBL" id="CP113361">
    <property type="protein sequence ID" value="WAI00807.1"/>
    <property type="molecule type" value="Genomic_DNA"/>
</dbReference>
<keyword evidence="3" id="KW-1185">Reference proteome</keyword>
<dbReference type="PANTHER" id="PTHR30115">
    <property type="entry name" value="NITROGEN REGULATORY PROTEIN P-II"/>
    <property type="match status" value="1"/>
</dbReference>
<dbReference type="InterPro" id="IPR002187">
    <property type="entry name" value="N-reg_PII"/>
</dbReference>
<dbReference type="SUPFAM" id="SSF54913">
    <property type="entry name" value="GlnB-like"/>
    <property type="match status" value="1"/>
</dbReference>
<dbReference type="Gene3D" id="3.30.70.120">
    <property type="match status" value="1"/>
</dbReference>
<dbReference type="InterPro" id="IPR015867">
    <property type="entry name" value="N-reg_PII/ATP_PRibTrfase_C"/>
</dbReference>
<evidence type="ECO:0000256" key="1">
    <source>
        <dbReference type="RuleBase" id="RU003936"/>
    </source>
</evidence>
<dbReference type="GO" id="GO:0005524">
    <property type="term" value="F:ATP binding"/>
    <property type="evidence" value="ECO:0007669"/>
    <property type="project" value="TreeGrafter"/>
</dbReference>
<proteinExistence type="inferred from homology"/>
<name>A0A9X9T851_METOG</name>
<evidence type="ECO:0000313" key="2">
    <source>
        <dbReference type="EMBL" id="WAI00807.1"/>
    </source>
</evidence>
<dbReference type="GO" id="GO:0030234">
    <property type="term" value="F:enzyme regulator activity"/>
    <property type="evidence" value="ECO:0007669"/>
    <property type="project" value="InterPro"/>
</dbReference>
<protein>
    <submittedName>
        <fullName evidence="2">P-II family nitrogen regulator</fullName>
    </submittedName>
</protein>
<dbReference type="PRINTS" id="PR00340">
    <property type="entry name" value="PIIGLNB"/>
</dbReference>
<accession>A0A9X9T851</accession>
<dbReference type="GeneID" id="76835501"/>
<reference evidence="2" key="1">
    <citation type="submission" date="2022-11" db="EMBL/GenBank/DDBJ databases">
        <title>Complete genome sequence of Methanogenium organophilum DSM 3596.</title>
        <authorList>
            <person name="Chen S.-C."/>
            <person name="Lai S.-J."/>
            <person name="You Y.-T."/>
        </authorList>
    </citation>
    <scope>NUCLEOTIDE SEQUENCE</scope>
    <source>
        <strain evidence="2">DSM 3596</strain>
    </source>
</reference>
<dbReference type="PANTHER" id="PTHR30115:SF11">
    <property type="entry name" value="NITROGEN REGULATORY PROTEIN P-II HOMOLOG"/>
    <property type="match status" value="1"/>
</dbReference>
<evidence type="ECO:0000313" key="3">
    <source>
        <dbReference type="Proteomes" id="UP001163096"/>
    </source>
</evidence>
<dbReference type="PROSITE" id="PS51343">
    <property type="entry name" value="PII_GLNB_DOM"/>
    <property type="match status" value="1"/>
</dbReference>
<organism evidence="2 3">
    <name type="scientific">Methanogenium organophilum</name>
    <dbReference type="NCBI Taxonomy" id="2199"/>
    <lineage>
        <taxon>Archaea</taxon>
        <taxon>Methanobacteriati</taxon>
        <taxon>Methanobacteriota</taxon>
        <taxon>Stenosarchaea group</taxon>
        <taxon>Methanomicrobia</taxon>
        <taxon>Methanomicrobiales</taxon>
        <taxon>Methanomicrobiaceae</taxon>
        <taxon>Methanogenium</taxon>
    </lineage>
</organism>
<dbReference type="GO" id="GO:0006808">
    <property type="term" value="P:regulation of nitrogen utilization"/>
    <property type="evidence" value="ECO:0007669"/>
    <property type="project" value="InterPro"/>
</dbReference>
<dbReference type="Proteomes" id="UP001163096">
    <property type="component" value="Chromosome"/>
</dbReference>
<gene>
    <name evidence="2" type="ORF">OU421_10325</name>
</gene>
<dbReference type="KEGG" id="mou:OU421_10325"/>
<dbReference type="InterPro" id="IPR017918">
    <property type="entry name" value="N-reg_PII_CS"/>
</dbReference>
<dbReference type="PROSITE" id="PS00638">
    <property type="entry name" value="PII_GLNB_CTER"/>
    <property type="match status" value="1"/>
</dbReference>
<dbReference type="GO" id="GO:0005829">
    <property type="term" value="C:cytosol"/>
    <property type="evidence" value="ECO:0007669"/>
    <property type="project" value="TreeGrafter"/>
</dbReference>